<organism evidence="1 2">
    <name type="scientific">Saccharothrix violaceirubra</name>
    <dbReference type="NCBI Taxonomy" id="413306"/>
    <lineage>
        <taxon>Bacteria</taxon>
        <taxon>Bacillati</taxon>
        <taxon>Actinomycetota</taxon>
        <taxon>Actinomycetes</taxon>
        <taxon>Pseudonocardiales</taxon>
        <taxon>Pseudonocardiaceae</taxon>
        <taxon>Saccharothrix</taxon>
    </lineage>
</organism>
<evidence type="ECO:0000313" key="2">
    <source>
        <dbReference type="Proteomes" id="UP000542674"/>
    </source>
</evidence>
<name>A0A7W7SZZ4_9PSEU</name>
<accession>A0A7W7SZZ4</accession>
<protein>
    <recommendedName>
        <fullName evidence="3">Peptidase M41-like protein</fullName>
    </recommendedName>
</protein>
<reference evidence="1 2" key="1">
    <citation type="submission" date="2020-08" db="EMBL/GenBank/DDBJ databases">
        <title>Sequencing the genomes of 1000 actinobacteria strains.</title>
        <authorList>
            <person name="Klenk H.-P."/>
        </authorList>
    </citation>
    <scope>NUCLEOTIDE SEQUENCE [LARGE SCALE GENOMIC DNA]</scope>
    <source>
        <strain evidence="1 2">DSM 45084</strain>
    </source>
</reference>
<dbReference type="RefSeq" id="WP_184666536.1">
    <property type="nucleotide sequence ID" value="NZ_BAABAI010000034.1"/>
</dbReference>
<evidence type="ECO:0000313" key="1">
    <source>
        <dbReference type="EMBL" id="MBB4963791.1"/>
    </source>
</evidence>
<gene>
    <name evidence="1" type="ORF">F4559_001150</name>
</gene>
<sequence>MTAPPAAVAERLADDLHAISVHEAAHAVIGILLGLPVARVWLAWRKPWLSDWHVQGRSELSRRVDEHPDVAAVVAAVGPAAEIRCRVARGVRPSAARRQVHRARCNRGDFREVAAALRDRESELDAAGLDVEVEGLLDLNWDAVTAVAAALRDHGRLERRDLDRLTR</sequence>
<comment type="caution">
    <text evidence="1">The sequence shown here is derived from an EMBL/GenBank/DDBJ whole genome shotgun (WGS) entry which is preliminary data.</text>
</comment>
<dbReference type="GO" id="GO:0005524">
    <property type="term" value="F:ATP binding"/>
    <property type="evidence" value="ECO:0007669"/>
    <property type="project" value="InterPro"/>
</dbReference>
<dbReference type="GO" id="GO:0004176">
    <property type="term" value="F:ATP-dependent peptidase activity"/>
    <property type="evidence" value="ECO:0007669"/>
    <property type="project" value="InterPro"/>
</dbReference>
<dbReference type="AlphaFoldDB" id="A0A7W7SZZ4"/>
<dbReference type="InterPro" id="IPR037219">
    <property type="entry name" value="Peptidase_M41-like"/>
</dbReference>
<dbReference type="Proteomes" id="UP000542674">
    <property type="component" value="Unassembled WGS sequence"/>
</dbReference>
<proteinExistence type="predicted"/>
<keyword evidence="2" id="KW-1185">Reference proteome</keyword>
<dbReference type="GO" id="GO:0006508">
    <property type="term" value="P:proteolysis"/>
    <property type="evidence" value="ECO:0007669"/>
    <property type="project" value="InterPro"/>
</dbReference>
<dbReference type="SUPFAM" id="SSF140990">
    <property type="entry name" value="FtsH protease domain-like"/>
    <property type="match status" value="1"/>
</dbReference>
<dbReference type="GO" id="GO:0004222">
    <property type="term" value="F:metalloendopeptidase activity"/>
    <property type="evidence" value="ECO:0007669"/>
    <property type="project" value="InterPro"/>
</dbReference>
<dbReference type="EMBL" id="JACHJS010000001">
    <property type="protein sequence ID" value="MBB4963791.1"/>
    <property type="molecule type" value="Genomic_DNA"/>
</dbReference>
<evidence type="ECO:0008006" key="3">
    <source>
        <dbReference type="Google" id="ProtNLM"/>
    </source>
</evidence>